<evidence type="ECO:0008006" key="2">
    <source>
        <dbReference type="Google" id="ProtNLM"/>
    </source>
</evidence>
<dbReference type="VEuPathDB" id="FungiDB:PPTG_05705"/>
<dbReference type="InterPro" id="IPR012337">
    <property type="entry name" value="RNaseH-like_sf"/>
</dbReference>
<reference evidence="1" key="1">
    <citation type="submission" date="2013-11" db="EMBL/GenBank/DDBJ databases">
        <title>The Genome Sequence of Phytophthora parasitica CJ02B3.</title>
        <authorList>
            <consortium name="The Broad Institute Genomics Platform"/>
            <person name="Russ C."/>
            <person name="Tyler B."/>
            <person name="Panabieres F."/>
            <person name="Shan W."/>
            <person name="Tripathy S."/>
            <person name="Grunwald N."/>
            <person name="Machado M."/>
            <person name="Johnson C.S."/>
            <person name="Arredondo F."/>
            <person name="Hong C."/>
            <person name="Coffey M."/>
            <person name="Young S.K."/>
            <person name="Zeng Q."/>
            <person name="Gargeya S."/>
            <person name="Fitzgerald M."/>
            <person name="Abouelleil A."/>
            <person name="Alvarado L."/>
            <person name="Chapman S.B."/>
            <person name="Gainer-Dewar J."/>
            <person name="Goldberg J."/>
            <person name="Griggs A."/>
            <person name="Gujja S."/>
            <person name="Hansen M."/>
            <person name="Howarth C."/>
            <person name="Imamovic A."/>
            <person name="Ireland A."/>
            <person name="Larimer J."/>
            <person name="McCowan C."/>
            <person name="Murphy C."/>
            <person name="Pearson M."/>
            <person name="Poon T.W."/>
            <person name="Priest M."/>
            <person name="Roberts A."/>
            <person name="Saif S."/>
            <person name="Shea T."/>
            <person name="Sykes S."/>
            <person name="Wortman J."/>
            <person name="Nusbaum C."/>
            <person name="Birren B."/>
        </authorList>
    </citation>
    <scope>NUCLEOTIDE SEQUENCE [LARGE SCALE GENOMIC DNA]</scope>
    <source>
        <strain evidence="1">CJ02B3</strain>
    </source>
</reference>
<sequence>MVREMTGRVIEQLVVLLQAKQRNSTPYRPQMIDLVECYHRTRRECVSTLMADERQNDWCAWAKYVVFAHNSAQHSTVVLSPNVLMMGRRLRLPNELLRETELTEPGDLMDYHRQLMVAMERGCECEERAQRKEQARQAYYYDRKSQTTTNISPAFRRGTLKAWVNEGGKRTQRNHS</sequence>
<dbReference type="Gene3D" id="3.30.420.10">
    <property type="entry name" value="Ribonuclease H-like superfamily/Ribonuclease H"/>
    <property type="match status" value="1"/>
</dbReference>
<gene>
    <name evidence="1" type="ORF">L915_19810</name>
</gene>
<protein>
    <recommendedName>
        <fullName evidence="2">Integrase catalytic domain-containing protein</fullName>
    </recommendedName>
</protein>
<dbReference type="InterPro" id="IPR036397">
    <property type="entry name" value="RNaseH_sf"/>
</dbReference>
<dbReference type="Proteomes" id="UP000053236">
    <property type="component" value="Unassembled WGS sequence"/>
</dbReference>
<organism evidence="1">
    <name type="scientific">Phytophthora nicotianae</name>
    <name type="common">Potato buckeye rot agent</name>
    <name type="synonym">Phytophthora parasitica</name>
    <dbReference type="NCBI Taxonomy" id="4792"/>
    <lineage>
        <taxon>Eukaryota</taxon>
        <taxon>Sar</taxon>
        <taxon>Stramenopiles</taxon>
        <taxon>Oomycota</taxon>
        <taxon>Peronosporomycetes</taxon>
        <taxon>Peronosporales</taxon>
        <taxon>Peronosporaceae</taxon>
        <taxon>Phytophthora</taxon>
    </lineage>
</organism>
<dbReference type="GO" id="GO:0003676">
    <property type="term" value="F:nucleic acid binding"/>
    <property type="evidence" value="ECO:0007669"/>
    <property type="project" value="InterPro"/>
</dbReference>
<name>W2FR35_PHYNI</name>
<evidence type="ECO:0000313" key="1">
    <source>
        <dbReference type="EMBL" id="ETK73237.1"/>
    </source>
</evidence>
<dbReference type="AlphaFoldDB" id="W2FR35"/>
<dbReference type="EMBL" id="KI689367">
    <property type="protein sequence ID" value="ETK73237.1"/>
    <property type="molecule type" value="Genomic_DNA"/>
</dbReference>
<accession>W2FR35</accession>
<dbReference type="SUPFAM" id="SSF53098">
    <property type="entry name" value="Ribonuclease H-like"/>
    <property type="match status" value="1"/>
</dbReference>
<proteinExistence type="predicted"/>